<feature type="transmembrane region" description="Helical" evidence="7">
    <location>
        <begin position="18"/>
        <end position="40"/>
    </location>
</feature>
<accession>A0A7X5TSH8</accession>
<dbReference type="GO" id="GO:0042883">
    <property type="term" value="P:cysteine transport"/>
    <property type="evidence" value="ECO:0007669"/>
    <property type="project" value="InterPro"/>
</dbReference>
<dbReference type="EMBL" id="JAAMOX010000001">
    <property type="protein sequence ID" value="NIH53020.1"/>
    <property type="molecule type" value="Genomic_DNA"/>
</dbReference>
<evidence type="ECO:0000259" key="8">
    <source>
        <dbReference type="PROSITE" id="PS50893"/>
    </source>
</evidence>
<dbReference type="PROSITE" id="PS00211">
    <property type="entry name" value="ABC_TRANSPORTER_1"/>
    <property type="match status" value="1"/>
</dbReference>
<dbReference type="RefSeq" id="WP_167148298.1">
    <property type="nucleotide sequence ID" value="NZ_JAAMOX010000001.1"/>
</dbReference>
<keyword evidence="3" id="KW-0547">Nucleotide-binding</keyword>
<keyword evidence="11" id="KW-1185">Reference proteome</keyword>
<evidence type="ECO:0000313" key="11">
    <source>
        <dbReference type="Proteomes" id="UP000541033"/>
    </source>
</evidence>
<dbReference type="InterPro" id="IPR039421">
    <property type="entry name" value="Type_1_exporter"/>
</dbReference>
<gene>
    <name evidence="10" type="ORF">FHX76_000888</name>
</gene>
<dbReference type="GO" id="GO:0005524">
    <property type="term" value="F:ATP binding"/>
    <property type="evidence" value="ECO:0007669"/>
    <property type="project" value="UniProtKB-KW"/>
</dbReference>
<dbReference type="GO" id="GO:0005886">
    <property type="term" value="C:plasma membrane"/>
    <property type="evidence" value="ECO:0007669"/>
    <property type="project" value="UniProtKB-SubCell"/>
</dbReference>
<dbReference type="InterPro" id="IPR036640">
    <property type="entry name" value="ABC1_TM_sf"/>
</dbReference>
<organism evidence="10 11">
    <name type="scientific">Lysinibacter cavernae</name>
    <dbReference type="NCBI Taxonomy" id="1640652"/>
    <lineage>
        <taxon>Bacteria</taxon>
        <taxon>Bacillati</taxon>
        <taxon>Actinomycetota</taxon>
        <taxon>Actinomycetes</taxon>
        <taxon>Micrococcales</taxon>
        <taxon>Microbacteriaceae</taxon>
        <taxon>Lysinibacter</taxon>
    </lineage>
</organism>
<dbReference type="Gene3D" id="3.40.50.300">
    <property type="entry name" value="P-loop containing nucleotide triphosphate hydrolases"/>
    <property type="match status" value="1"/>
</dbReference>
<evidence type="ECO:0000256" key="7">
    <source>
        <dbReference type="SAM" id="Phobius"/>
    </source>
</evidence>
<dbReference type="InterPro" id="IPR003593">
    <property type="entry name" value="AAA+_ATPase"/>
</dbReference>
<dbReference type="AlphaFoldDB" id="A0A7X5TSH8"/>
<evidence type="ECO:0000256" key="5">
    <source>
        <dbReference type="ARBA" id="ARBA00022989"/>
    </source>
</evidence>
<feature type="transmembrane region" description="Helical" evidence="7">
    <location>
        <begin position="243"/>
        <end position="268"/>
    </location>
</feature>
<dbReference type="PROSITE" id="PS50929">
    <property type="entry name" value="ABC_TM1F"/>
    <property type="match status" value="1"/>
</dbReference>
<comment type="subcellular location">
    <subcellularLocation>
        <location evidence="1">Cell membrane</location>
        <topology evidence="1">Multi-pass membrane protein</topology>
    </subcellularLocation>
</comment>
<dbReference type="CDD" id="cd03228">
    <property type="entry name" value="ABCC_MRP_Like"/>
    <property type="match status" value="1"/>
</dbReference>
<evidence type="ECO:0000313" key="10">
    <source>
        <dbReference type="EMBL" id="NIH53020.1"/>
    </source>
</evidence>
<dbReference type="InterPro" id="IPR027417">
    <property type="entry name" value="P-loop_NTPase"/>
</dbReference>
<dbReference type="Gene3D" id="1.20.1560.10">
    <property type="entry name" value="ABC transporter type 1, transmembrane domain"/>
    <property type="match status" value="1"/>
</dbReference>
<evidence type="ECO:0000259" key="9">
    <source>
        <dbReference type="PROSITE" id="PS50929"/>
    </source>
</evidence>
<dbReference type="GO" id="GO:0016887">
    <property type="term" value="F:ATP hydrolysis activity"/>
    <property type="evidence" value="ECO:0007669"/>
    <property type="project" value="InterPro"/>
</dbReference>
<keyword evidence="2 7" id="KW-0812">Transmembrane</keyword>
<dbReference type="CDD" id="cd18584">
    <property type="entry name" value="ABC_6TM_AarD_CydD"/>
    <property type="match status" value="1"/>
</dbReference>
<dbReference type="Pfam" id="PF00005">
    <property type="entry name" value="ABC_tran"/>
    <property type="match status" value="1"/>
</dbReference>
<dbReference type="PROSITE" id="PS50893">
    <property type="entry name" value="ABC_TRANSPORTER_2"/>
    <property type="match status" value="1"/>
</dbReference>
<dbReference type="PANTHER" id="PTHR24221:SF590">
    <property type="entry name" value="COMPONENT LINKED WITH THE ASSEMBLY OF CYTOCHROME' TRANSPORT TRANSMEMBRANE ATP-BINDING PROTEIN ABC TRANSPORTER CYDD-RELATED"/>
    <property type="match status" value="1"/>
</dbReference>
<evidence type="ECO:0000256" key="2">
    <source>
        <dbReference type="ARBA" id="ARBA00022692"/>
    </source>
</evidence>
<keyword evidence="4 10" id="KW-0067">ATP-binding</keyword>
<dbReference type="NCBIfam" id="TIGR02857">
    <property type="entry name" value="CydD"/>
    <property type="match status" value="1"/>
</dbReference>
<dbReference type="InterPro" id="IPR011527">
    <property type="entry name" value="ABC1_TM_dom"/>
</dbReference>
<feature type="transmembrane region" description="Helical" evidence="7">
    <location>
        <begin position="60"/>
        <end position="81"/>
    </location>
</feature>
<feature type="transmembrane region" description="Helical" evidence="7">
    <location>
        <begin position="138"/>
        <end position="158"/>
    </location>
</feature>
<name>A0A7X5TSH8_9MICO</name>
<protein>
    <submittedName>
        <fullName evidence="10">ATP-binding cassette subfamily C protein CydD</fullName>
    </submittedName>
</protein>
<sequence length="559" mass="58788">MKPFDARLLRYARSIRGFLARGAALGLLRVASLVGFAWFASQAIVSVVESVRSGIAPESLAANLLGLAASVAVRAISIWLVDANSARGASTAKSELRTASLSAIRRLGPSWLAGRSSASVTTTVTQGLDSLDEYFAKYIPQLIMTALATPILVVIIWAQDWTSAVVILVAYPTIPVFMILIGWATQSVQKKQWQALNTLATSFLDVVQGLSTLKIFGRAERQSKRIEQVTEDYRSRTMKVLRVTFLSGFVLDLAGTLSVAFVAVAIGIRLIEGSLALSVGLFVLLLVPEVFVPIRQVGVSFHAAAEGLAAVEDVFEILDEDQQRAQPDAAEAAVADEAPKTSGLVLRDISVSYGDFVAVERMTMTAASGALTVIVGPSGAGKSSLLGTVTGLVPHTGTVLLDGRPVDADSPADRTWLAWAGQQPGLVAGTIAQNILLGSSQTPEQASATITQVLADVAASDLNPALELGPSGEGLSGGQAQRVAIARALFRRIDKLSRVLLLDEPTSALDSVAEAAVIDALKRIAAEGVAVVVVSHRQAVADRADSVITLNQHVGTTTR</sequence>
<keyword evidence="6 7" id="KW-0472">Membrane</keyword>
<evidence type="ECO:0000256" key="1">
    <source>
        <dbReference type="ARBA" id="ARBA00004651"/>
    </source>
</evidence>
<dbReference type="SMART" id="SM00382">
    <property type="entry name" value="AAA"/>
    <property type="match status" value="1"/>
</dbReference>
<feature type="domain" description="ABC transporter" evidence="8">
    <location>
        <begin position="344"/>
        <end position="557"/>
    </location>
</feature>
<dbReference type="Proteomes" id="UP000541033">
    <property type="component" value="Unassembled WGS sequence"/>
</dbReference>
<dbReference type="SUPFAM" id="SSF52540">
    <property type="entry name" value="P-loop containing nucleoside triphosphate hydrolases"/>
    <property type="match status" value="1"/>
</dbReference>
<evidence type="ECO:0000256" key="3">
    <source>
        <dbReference type="ARBA" id="ARBA00022741"/>
    </source>
</evidence>
<dbReference type="SUPFAM" id="SSF90123">
    <property type="entry name" value="ABC transporter transmembrane region"/>
    <property type="match status" value="1"/>
</dbReference>
<keyword evidence="5 7" id="KW-1133">Transmembrane helix</keyword>
<reference evidence="10 11" key="1">
    <citation type="submission" date="2020-02" db="EMBL/GenBank/DDBJ databases">
        <title>Sequencing the genomes of 1000 actinobacteria strains.</title>
        <authorList>
            <person name="Klenk H.-P."/>
        </authorList>
    </citation>
    <scope>NUCLEOTIDE SEQUENCE [LARGE SCALE GENOMIC DNA]</scope>
    <source>
        <strain evidence="10 11">DSM 27960</strain>
    </source>
</reference>
<feature type="transmembrane region" description="Helical" evidence="7">
    <location>
        <begin position="164"/>
        <end position="184"/>
    </location>
</feature>
<evidence type="ECO:0000256" key="6">
    <source>
        <dbReference type="ARBA" id="ARBA00023136"/>
    </source>
</evidence>
<evidence type="ECO:0000256" key="4">
    <source>
        <dbReference type="ARBA" id="ARBA00022840"/>
    </source>
</evidence>
<dbReference type="GO" id="GO:0140359">
    <property type="term" value="F:ABC-type transporter activity"/>
    <property type="evidence" value="ECO:0007669"/>
    <property type="project" value="InterPro"/>
</dbReference>
<comment type="caution">
    <text evidence="10">The sequence shown here is derived from an EMBL/GenBank/DDBJ whole genome shotgun (WGS) entry which is preliminary data.</text>
</comment>
<feature type="domain" description="ABC transmembrane type-1" evidence="9">
    <location>
        <begin position="22"/>
        <end position="306"/>
    </location>
</feature>
<dbReference type="InterPro" id="IPR017871">
    <property type="entry name" value="ABC_transporter-like_CS"/>
</dbReference>
<dbReference type="InterPro" id="IPR003439">
    <property type="entry name" value="ABC_transporter-like_ATP-bd"/>
</dbReference>
<dbReference type="Pfam" id="PF00664">
    <property type="entry name" value="ABC_membrane"/>
    <property type="match status" value="1"/>
</dbReference>
<dbReference type="PANTHER" id="PTHR24221">
    <property type="entry name" value="ATP-BINDING CASSETTE SUB-FAMILY B"/>
    <property type="match status" value="1"/>
</dbReference>
<proteinExistence type="predicted"/>
<dbReference type="InterPro" id="IPR014216">
    <property type="entry name" value="ABC_transptr_CydD"/>
</dbReference>